<evidence type="ECO:0000256" key="1">
    <source>
        <dbReference type="SAM" id="MobiDB-lite"/>
    </source>
</evidence>
<feature type="region of interest" description="Disordered" evidence="1">
    <location>
        <begin position="288"/>
        <end position="375"/>
    </location>
</feature>
<dbReference type="AlphaFoldDB" id="A0A8H3FIU7"/>
<feature type="region of interest" description="Disordered" evidence="1">
    <location>
        <begin position="1"/>
        <end position="95"/>
    </location>
</feature>
<gene>
    <name evidence="2" type="ORF">GOMPHAMPRED_002386</name>
</gene>
<sequence length="522" mass="56903">MSIPRPSKGPGFRQYGSMIRASEDSRCSSEAENSKNHRTANQQIFSSNAGIKSYTDARKAITSSLEGNEKKKNHVANKASDEHQSMAKQVTGKAKPFLPAIPSRFKVKVGNINTDELSASNHGTSNDASSKSIHDSTAGERKVAYASQMASTEKSEQSKENTFISNTEAELTTPFTGSETSFHAISTEPQVTTPISGLANNTSKHMLKSNTSPIRSRSYLGQEQGRLMVAGSGSKWRRRARCFQPYRSPTSIRPSDENAVVRQSTGPRTGFKANITSSKDNIGISLQQPLEIRPSASNTAIHDSKTGNGGNTIELSSRKDKSYDSSVLQHASKTNEHVAVSQSEDSSDLSLQHDHTAESNTNRDNGYGKPNKPAEIPKVKFDLSLIGHQRSKSSSSQLQPDAPEFVPRDSRIPKALFVTEYSTIPSIQGNPGMTQGQTIQGHGFARRRAARSDPGITSLKELQDRWEAQLTGHPADYTGVLPVLPRMHTFRGLGEGNSVITRQSNGPNWRQRLAGIDTQENL</sequence>
<feature type="compositionally biased region" description="Basic and acidic residues" evidence="1">
    <location>
        <begin position="132"/>
        <end position="143"/>
    </location>
</feature>
<feature type="region of interest" description="Disordered" evidence="1">
    <location>
        <begin position="246"/>
        <end position="276"/>
    </location>
</feature>
<dbReference type="EMBL" id="CAJPDQ010000017">
    <property type="protein sequence ID" value="CAF9921756.1"/>
    <property type="molecule type" value="Genomic_DNA"/>
</dbReference>
<feature type="region of interest" description="Disordered" evidence="1">
    <location>
        <begin position="117"/>
        <end position="160"/>
    </location>
</feature>
<reference evidence="2" key="1">
    <citation type="submission" date="2021-03" db="EMBL/GenBank/DDBJ databases">
        <authorList>
            <person name="Tagirdzhanova G."/>
        </authorList>
    </citation>
    <scope>NUCLEOTIDE SEQUENCE</scope>
</reference>
<feature type="compositionally biased region" description="Low complexity" evidence="1">
    <location>
        <begin position="341"/>
        <end position="350"/>
    </location>
</feature>
<organism evidence="2 3">
    <name type="scientific">Gomphillus americanus</name>
    <dbReference type="NCBI Taxonomy" id="1940652"/>
    <lineage>
        <taxon>Eukaryota</taxon>
        <taxon>Fungi</taxon>
        <taxon>Dikarya</taxon>
        <taxon>Ascomycota</taxon>
        <taxon>Pezizomycotina</taxon>
        <taxon>Lecanoromycetes</taxon>
        <taxon>OSLEUM clade</taxon>
        <taxon>Ostropomycetidae</taxon>
        <taxon>Ostropales</taxon>
        <taxon>Graphidaceae</taxon>
        <taxon>Gomphilloideae</taxon>
        <taxon>Gomphillus</taxon>
    </lineage>
</organism>
<comment type="caution">
    <text evidence="2">The sequence shown here is derived from an EMBL/GenBank/DDBJ whole genome shotgun (WGS) entry which is preliminary data.</text>
</comment>
<feature type="compositionally biased region" description="Polar residues" evidence="1">
    <location>
        <begin position="39"/>
        <end position="50"/>
    </location>
</feature>
<dbReference type="Proteomes" id="UP000664169">
    <property type="component" value="Unassembled WGS sequence"/>
</dbReference>
<keyword evidence="3" id="KW-1185">Reference proteome</keyword>
<feature type="region of interest" description="Disordered" evidence="1">
    <location>
        <begin position="388"/>
        <end position="410"/>
    </location>
</feature>
<feature type="compositionally biased region" description="Polar residues" evidence="1">
    <location>
        <begin position="117"/>
        <end position="131"/>
    </location>
</feature>
<proteinExistence type="predicted"/>
<evidence type="ECO:0000313" key="2">
    <source>
        <dbReference type="EMBL" id="CAF9921756.1"/>
    </source>
</evidence>
<evidence type="ECO:0000313" key="3">
    <source>
        <dbReference type="Proteomes" id="UP000664169"/>
    </source>
</evidence>
<name>A0A8H3FIU7_9LECA</name>
<feature type="compositionally biased region" description="Basic and acidic residues" evidence="1">
    <location>
        <begin position="21"/>
        <end position="35"/>
    </location>
</feature>
<protein>
    <submittedName>
        <fullName evidence="2">Uncharacterized protein</fullName>
    </submittedName>
</protein>
<accession>A0A8H3FIU7</accession>